<proteinExistence type="predicted"/>
<dbReference type="SUPFAM" id="SSF55931">
    <property type="entry name" value="Glutamine synthetase/guanido kinase"/>
    <property type="match status" value="1"/>
</dbReference>
<dbReference type="RefSeq" id="WP_248935359.1">
    <property type="nucleotide sequence ID" value="NZ_JAKILF010000002.1"/>
</dbReference>
<dbReference type="Pfam" id="PF04107">
    <property type="entry name" value="GCS2"/>
    <property type="match status" value="1"/>
</dbReference>
<dbReference type="Pfam" id="PF00571">
    <property type="entry name" value="CBS"/>
    <property type="match status" value="2"/>
</dbReference>
<dbReference type="Gene3D" id="3.30.590.20">
    <property type="match status" value="1"/>
</dbReference>
<protein>
    <submittedName>
        <fullName evidence="3">CBS domain-containing protein</fullName>
    </submittedName>
</protein>
<feature type="domain" description="CBS" evidence="2">
    <location>
        <begin position="579"/>
        <end position="634"/>
    </location>
</feature>
<feature type="domain" description="CBS" evidence="2">
    <location>
        <begin position="511"/>
        <end position="570"/>
    </location>
</feature>
<dbReference type="EMBL" id="JBHRTD010000006">
    <property type="protein sequence ID" value="MFC3137339.1"/>
    <property type="molecule type" value="Genomic_DNA"/>
</dbReference>
<evidence type="ECO:0000313" key="4">
    <source>
        <dbReference type="Proteomes" id="UP001595621"/>
    </source>
</evidence>
<dbReference type="InterPro" id="IPR050141">
    <property type="entry name" value="GCL_type2/YbdK_subfam"/>
</dbReference>
<name>A0ABV7G763_9GAMM</name>
<keyword evidence="1" id="KW-0129">CBS domain</keyword>
<reference evidence="4" key="1">
    <citation type="journal article" date="2019" name="Int. J. Syst. Evol. Microbiol.">
        <title>The Global Catalogue of Microorganisms (GCM) 10K type strain sequencing project: providing services to taxonomists for standard genome sequencing and annotation.</title>
        <authorList>
            <consortium name="The Broad Institute Genomics Platform"/>
            <consortium name="The Broad Institute Genome Sequencing Center for Infectious Disease"/>
            <person name="Wu L."/>
            <person name="Ma J."/>
        </authorList>
    </citation>
    <scope>NUCLEOTIDE SEQUENCE [LARGE SCALE GENOMIC DNA]</scope>
    <source>
        <strain evidence="4">KCTC 52277</strain>
    </source>
</reference>
<dbReference type="Gene3D" id="3.10.580.10">
    <property type="entry name" value="CBS-domain"/>
    <property type="match status" value="1"/>
</dbReference>
<dbReference type="PANTHER" id="PTHR36510:SF3">
    <property type="entry name" value="CONSERVED PROTEIN"/>
    <property type="match status" value="1"/>
</dbReference>
<comment type="caution">
    <text evidence="3">The sequence shown here is derived from an EMBL/GenBank/DDBJ whole genome shotgun (WGS) entry which is preliminary data.</text>
</comment>
<dbReference type="Proteomes" id="UP001595621">
    <property type="component" value="Unassembled WGS sequence"/>
</dbReference>
<evidence type="ECO:0000313" key="3">
    <source>
        <dbReference type="EMBL" id="MFC3137339.1"/>
    </source>
</evidence>
<keyword evidence="4" id="KW-1185">Reference proteome</keyword>
<dbReference type="PANTHER" id="PTHR36510">
    <property type="entry name" value="GLUTAMATE--CYSTEINE LIGASE 2-RELATED"/>
    <property type="match status" value="1"/>
</dbReference>
<sequence length="636" mass="71941">MGQDISDTTKSHHDKRLFMQHLLKDVQALETMLQQNKFETGVSRIGAEQEFFLLGQDMEPAAKAQEVLEHLDPDFFTHELALFNLEANLSPREFKGDVLSAVQRELDGLVADLKKAATGESCNVMATGILPTIAPRDLELDKITPKNRYFELNRVLCDMKGEDYKLYIKGIDELSFTHDNVLIEACNTSFQVHFQIAPEEFVHYYNIAQAITAPVLAVAANSPILLGKKLWHETRIALFQQSIDTRDNKLNSREMEPRVWFGSKWIDASVAEIFKEDISKFRILFAEQCEQDSMKALTNGEIPKLKALCLHNGTVYRWNRPCYGVKDNLPHLRIENRALPAGPTSQDAIANMAFYLGLLNGYGHTLDDVTKLMPFNVAKTNFDNAAAQSLNTTMEWFNGEQLSCCELIEKHLLPVAEKGLRLAGLDEADIQLYLGIIAGRVSTKTNSAIWMIRNFDFIQSKGFNARISSNLLTRVMLNRQESNLPLHQWKDISATELEVYTKSGKTVEQVMDTRVFTVNENDLIDFAAKIMHWNHLRTLIVECDNGDIVGVLSYRHILDIYGTYAEQGDVHLVPVKDLMSRDVITLSPTTSVKEAVELMQSTQISVVPIIHDGKLVGVLSDKQLFNEFSHWLSSLY</sequence>
<dbReference type="InterPro" id="IPR014746">
    <property type="entry name" value="Gln_synth/guanido_kin_cat_dom"/>
</dbReference>
<dbReference type="SUPFAM" id="SSF54631">
    <property type="entry name" value="CBS-domain pair"/>
    <property type="match status" value="1"/>
</dbReference>
<gene>
    <name evidence="3" type="ORF">ACFOE0_03955</name>
</gene>
<organism evidence="3 4">
    <name type="scientific">Shewanella submarina</name>
    <dbReference type="NCBI Taxonomy" id="2016376"/>
    <lineage>
        <taxon>Bacteria</taxon>
        <taxon>Pseudomonadati</taxon>
        <taxon>Pseudomonadota</taxon>
        <taxon>Gammaproteobacteria</taxon>
        <taxon>Alteromonadales</taxon>
        <taxon>Shewanellaceae</taxon>
        <taxon>Shewanella</taxon>
    </lineage>
</organism>
<dbReference type="InterPro" id="IPR000644">
    <property type="entry name" value="CBS_dom"/>
</dbReference>
<dbReference type="InterPro" id="IPR046342">
    <property type="entry name" value="CBS_dom_sf"/>
</dbReference>
<accession>A0ABV7G763</accession>
<evidence type="ECO:0000256" key="1">
    <source>
        <dbReference type="PROSITE-ProRule" id="PRU00703"/>
    </source>
</evidence>
<dbReference type="SMART" id="SM00116">
    <property type="entry name" value="CBS"/>
    <property type="match status" value="2"/>
</dbReference>
<dbReference type="PROSITE" id="PS51371">
    <property type="entry name" value="CBS"/>
    <property type="match status" value="2"/>
</dbReference>
<evidence type="ECO:0000259" key="2">
    <source>
        <dbReference type="PROSITE" id="PS51371"/>
    </source>
</evidence>
<dbReference type="InterPro" id="IPR006336">
    <property type="entry name" value="GCS2"/>
</dbReference>